<proteinExistence type="inferred from homology"/>
<accession>A0A830HJD8</accession>
<dbReference type="InterPro" id="IPR050154">
    <property type="entry name" value="UbiB_kinase"/>
</dbReference>
<dbReference type="InterPro" id="IPR011009">
    <property type="entry name" value="Kinase-like_dom_sf"/>
</dbReference>
<evidence type="ECO:0000259" key="3">
    <source>
        <dbReference type="Pfam" id="PF03109"/>
    </source>
</evidence>
<dbReference type="EMBL" id="BNJQ01000013">
    <property type="protein sequence ID" value="GHP06693.1"/>
    <property type="molecule type" value="Genomic_DNA"/>
</dbReference>
<evidence type="ECO:0000313" key="4">
    <source>
        <dbReference type="EMBL" id="GHP06693.1"/>
    </source>
</evidence>
<dbReference type="OrthoDB" id="427480at2759"/>
<dbReference type="AlphaFoldDB" id="A0A830HJD8"/>
<dbReference type="Proteomes" id="UP000660262">
    <property type="component" value="Unassembled WGS sequence"/>
</dbReference>
<evidence type="ECO:0000313" key="5">
    <source>
        <dbReference type="Proteomes" id="UP000660262"/>
    </source>
</evidence>
<comment type="similarity">
    <text evidence="1">Belongs to the protein kinase superfamily. ADCK protein kinase family.</text>
</comment>
<feature type="region of interest" description="Disordered" evidence="2">
    <location>
        <begin position="491"/>
        <end position="519"/>
    </location>
</feature>
<dbReference type="SUPFAM" id="SSF56112">
    <property type="entry name" value="Protein kinase-like (PK-like)"/>
    <property type="match status" value="1"/>
</dbReference>
<gene>
    <name evidence="4" type="ORF">PPROV_000543800</name>
</gene>
<evidence type="ECO:0000256" key="2">
    <source>
        <dbReference type="SAM" id="MobiDB-lite"/>
    </source>
</evidence>
<dbReference type="CDD" id="cd05121">
    <property type="entry name" value="ABC1_ADCK3-like"/>
    <property type="match status" value="1"/>
</dbReference>
<reference evidence="4" key="1">
    <citation type="submission" date="2020-10" db="EMBL/GenBank/DDBJ databases">
        <title>Unveiling of a novel bifunctional photoreceptor, Dualchrome1, isolated from a cosmopolitan green alga.</title>
        <authorList>
            <person name="Suzuki S."/>
            <person name="Kawachi M."/>
        </authorList>
    </citation>
    <scope>NUCLEOTIDE SEQUENCE</scope>
    <source>
        <strain evidence="4">NIES 2893</strain>
    </source>
</reference>
<dbReference type="PANTHER" id="PTHR10566">
    <property type="entry name" value="CHAPERONE-ACTIVITY OF BC1 COMPLEX CABC1 -RELATED"/>
    <property type="match status" value="1"/>
</dbReference>
<dbReference type="PANTHER" id="PTHR10566:SF128">
    <property type="entry name" value="UBIB DOMAIN CONTAINING KINASE"/>
    <property type="match status" value="1"/>
</dbReference>
<keyword evidence="5" id="KW-1185">Reference proteome</keyword>
<feature type="domain" description="ABC1 atypical kinase-like" evidence="3">
    <location>
        <begin position="104"/>
        <end position="347"/>
    </location>
</feature>
<sequence>MEASSSLLMSAPPRSSPAFYCHEQLRQQFASKPLLVSARAATIVSTLSTLRLRAVIGYVPAPQRALLLKDALIRLGPAWVKLGQMLATRPDIMPAPHRAALRELHDSVPPFDGEVAMRVVHSELPNASTAFKRIDTTPVAAASLGQVHRAELADGRRVALKIRRPGAADALRLDAHVLRRITEVLASSKLASPAAPTIVDELMAAAFEELDYTREAEKCAAFRTLYGNEHGVVAPAVHRHLTTERVLCLDWVDGAKLDDANALADVGASSDAARSELLRRGVRLSCKQLLGVGLMHADPHPGNLLATPRGNLAYLDFGACIVVPPPDRAAFARSIVHFMNRDGARLADDLHALGFLPEEADARKAATALTEALQRDDDSGGSGDGNGGSQMAITRAAAAVVSALSQPDIGFRVPQRHATIARALASLEGTANALYPGFDAVRAAYPDAVRELIRADDGELLWQLSVDERGGVRWDRAKALLATLRGAAEQRRQQRGSVSSSCSSSSSSSSFGKFLPDPREEKEDAELLARAAESAARRLLSPDADATRHALADGLRASLLGGGISSATVPSIASVGRISRAAMRLLSRAPKAWARVARVPLRAACERGILAASRAVRTGNI</sequence>
<dbReference type="InterPro" id="IPR004147">
    <property type="entry name" value="ABC1_dom"/>
</dbReference>
<protein>
    <recommendedName>
        <fullName evidence="3">ABC1 atypical kinase-like domain-containing protein</fullName>
    </recommendedName>
</protein>
<name>A0A830HJD8_9CHLO</name>
<organism evidence="4 5">
    <name type="scientific">Pycnococcus provasolii</name>
    <dbReference type="NCBI Taxonomy" id="41880"/>
    <lineage>
        <taxon>Eukaryota</taxon>
        <taxon>Viridiplantae</taxon>
        <taxon>Chlorophyta</taxon>
        <taxon>Pseudoscourfieldiophyceae</taxon>
        <taxon>Pseudoscourfieldiales</taxon>
        <taxon>Pycnococcaceae</taxon>
        <taxon>Pycnococcus</taxon>
    </lineage>
</organism>
<feature type="compositionally biased region" description="Low complexity" evidence="2">
    <location>
        <begin position="495"/>
        <end position="510"/>
    </location>
</feature>
<comment type="caution">
    <text evidence="4">The sequence shown here is derived from an EMBL/GenBank/DDBJ whole genome shotgun (WGS) entry which is preliminary data.</text>
</comment>
<dbReference type="Pfam" id="PF03109">
    <property type="entry name" value="ABC1"/>
    <property type="match status" value="1"/>
</dbReference>
<evidence type="ECO:0000256" key="1">
    <source>
        <dbReference type="ARBA" id="ARBA00009670"/>
    </source>
</evidence>